<dbReference type="Proteomes" id="UP000198875">
    <property type="component" value="Unassembled WGS sequence"/>
</dbReference>
<dbReference type="OrthoDB" id="4500247at2"/>
<evidence type="ECO:0000259" key="1">
    <source>
        <dbReference type="PROSITE" id="PS51736"/>
    </source>
</evidence>
<sequence>MDAAVYLRISEDRSGEQLGVTRQREDCLALCQDRGWHPVEYLDNDTSATNGKPRRAYERMLADVREGRIGAVVVWDLDRLHRRPIELESFMALADEKHLALATVSGDVDLSKPQGRLVARLKGSVAAHEGEHRRARQLRATRQLAERGVPNWSQAFGYDDNRQPDPATAPLVKQAYAAVLAGASLGDVCRLFNEAGALTVNGKPWTPTVVSKFLRKPRNAGLRTYGVCYGAVTRNDIVGKGNWPPLVDEQMFWAAQAVLDAPGRAPGRKSVRKHLLTGVLGCGKCGGYLSGAYVGKTTKHLTYICKGCHGINVRAEYVEPLLLDIVGGRLAMDDAVNLLKAEIQDQEQAEAIRAEINALYGELDALAVERAEGLLTARQVKISSDIIGEKIEKLERRQQDQERVRVFRDLPLGTPEVVDAVGELSPDRFRAVVDVLMTVTVAPVGKSGRVFNPERVQVNWR</sequence>
<dbReference type="InterPro" id="IPR038109">
    <property type="entry name" value="DNA_bind_recomb_sf"/>
</dbReference>
<feature type="domain" description="Recombinase" evidence="2">
    <location>
        <begin position="151"/>
        <end position="265"/>
    </location>
</feature>
<dbReference type="RefSeq" id="WP_085183043.1">
    <property type="nucleotide sequence ID" value="NZ_CSTD01000001.1"/>
</dbReference>
<dbReference type="Gene3D" id="3.90.1750.20">
    <property type="entry name" value="Putative Large Serine Recombinase, Chain B, Domain 2"/>
    <property type="match status" value="1"/>
</dbReference>
<reference evidence="3 4" key="1">
    <citation type="submission" date="2015-03" db="EMBL/GenBank/DDBJ databases">
        <authorList>
            <person name="Murphy D."/>
        </authorList>
    </citation>
    <scope>NUCLEOTIDE SEQUENCE [LARGE SCALE GENOMIC DNA]</scope>
    <source>
        <strain evidence="3 4">DSM 44277</strain>
    </source>
</reference>
<dbReference type="PROSITE" id="PS51737">
    <property type="entry name" value="RECOMBINASE_DNA_BIND"/>
    <property type="match status" value="1"/>
</dbReference>
<gene>
    <name evidence="3" type="ORF">BN971_01887</name>
</gene>
<accession>A0A0U0W7I6</accession>
<feature type="domain" description="Resolvase/invertase-type recombinase catalytic" evidence="1">
    <location>
        <begin position="2"/>
        <end position="148"/>
    </location>
</feature>
<dbReference type="PROSITE" id="PS51736">
    <property type="entry name" value="RECOMBINASES_3"/>
    <property type="match status" value="1"/>
</dbReference>
<dbReference type="SMART" id="SM00857">
    <property type="entry name" value="Resolvase"/>
    <property type="match status" value="1"/>
</dbReference>
<dbReference type="InterPro" id="IPR006119">
    <property type="entry name" value="Resolv_N"/>
</dbReference>
<dbReference type="Pfam" id="PF00239">
    <property type="entry name" value="Resolvase"/>
    <property type="match status" value="1"/>
</dbReference>
<dbReference type="SUPFAM" id="SSF53041">
    <property type="entry name" value="Resolvase-like"/>
    <property type="match status" value="1"/>
</dbReference>
<evidence type="ECO:0000313" key="3">
    <source>
        <dbReference type="EMBL" id="CPR10504.1"/>
    </source>
</evidence>
<dbReference type="GO" id="GO:0000150">
    <property type="term" value="F:DNA strand exchange activity"/>
    <property type="evidence" value="ECO:0007669"/>
    <property type="project" value="InterPro"/>
</dbReference>
<name>A0A0U0W7I6_MYCBE</name>
<evidence type="ECO:0000259" key="2">
    <source>
        <dbReference type="PROSITE" id="PS51737"/>
    </source>
</evidence>
<dbReference type="InterPro" id="IPR011109">
    <property type="entry name" value="DNA_bind_recombinase_dom"/>
</dbReference>
<dbReference type="InterPro" id="IPR050639">
    <property type="entry name" value="SSR_resolvase"/>
</dbReference>
<dbReference type="CDD" id="cd00338">
    <property type="entry name" value="Ser_Recombinase"/>
    <property type="match status" value="1"/>
</dbReference>
<evidence type="ECO:0000313" key="4">
    <source>
        <dbReference type="Proteomes" id="UP000198875"/>
    </source>
</evidence>
<organism evidence="3 4">
    <name type="scientific">Mycobacterium bohemicum DSM 44277</name>
    <dbReference type="NCBI Taxonomy" id="1236609"/>
    <lineage>
        <taxon>Bacteria</taxon>
        <taxon>Bacillati</taxon>
        <taxon>Actinomycetota</taxon>
        <taxon>Actinomycetes</taxon>
        <taxon>Mycobacteriales</taxon>
        <taxon>Mycobacteriaceae</taxon>
        <taxon>Mycobacterium</taxon>
    </lineage>
</organism>
<dbReference type="GO" id="GO:0003677">
    <property type="term" value="F:DNA binding"/>
    <property type="evidence" value="ECO:0007669"/>
    <property type="project" value="InterPro"/>
</dbReference>
<dbReference type="Gene3D" id="3.40.50.1390">
    <property type="entry name" value="Resolvase, N-terminal catalytic domain"/>
    <property type="match status" value="1"/>
</dbReference>
<dbReference type="Pfam" id="PF07508">
    <property type="entry name" value="Recombinase"/>
    <property type="match status" value="1"/>
</dbReference>
<dbReference type="PANTHER" id="PTHR30461">
    <property type="entry name" value="DNA-INVERTASE FROM LAMBDOID PROPHAGE"/>
    <property type="match status" value="1"/>
</dbReference>
<proteinExistence type="predicted"/>
<dbReference type="InterPro" id="IPR036162">
    <property type="entry name" value="Resolvase-like_N_sf"/>
</dbReference>
<protein>
    <submittedName>
        <fullName evidence="3">PhiRv1 integrase</fullName>
    </submittedName>
</protein>
<dbReference type="EMBL" id="CSTD01000001">
    <property type="protein sequence ID" value="CPR10504.1"/>
    <property type="molecule type" value="Genomic_DNA"/>
</dbReference>
<dbReference type="PANTHER" id="PTHR30461:SF23">
    <property type="entry name" value="DNA RECOMBINASE-RELATED"/>
    <property type="match status" value="1"/>
</dbReference>
<dbReference type="AlphaFoldDB" id="A0A0U0W7I6"/>